<organism evidence="1 2">
    <name type="scientific">Lactuca virosa</name>
    <dbReference type="NCBI Taxonomy" id="75947"/>
    <lineage>
        <taxon>Eukaryota</taxon>
        <taxon>Viridiplantae</taxon>
        <taxon>Streptophyta</taxon>
        <taxon>Embryophyta</taxon>
        <taxon>Tracheophyta</taxon>
        <taxon>Spermatophyta</taxon>
        <taxon>Magnoliopsida</taxon>
        <taxon>eudicotyledons</taxon>
        <taxon>Gunneridae</taxon>
        <taxon>Pentapetalae</taxon>
        <taxon>asterids</taxon>
        <taxon>campanulids</taxon>
        <taxon>Asterales</taxon>
        <taxon>Asteraceae</taxon>
        <taxon>Cichorioideae</taxon>
        <taxon>Cichorieae</taxon>
        <taxon>Lactucinae</taxon>
        <taxon>Lactuca</taxon>
    </lineage>
</organism>
<keyword evidence="2" id="KW-1185">Reference proteome</keyword>
<dbReference type="EMBL" id="CAKMRJ010001112">
    <property type="protein sequence ID" value="CAH1423348.1"/>
    <property type="molecule type" value="Genomic_DNA"/>
</dbReference>
<evidence type="ECO:0000313" key="1">
    <source>
        <dbReference type="EMBL" id="CAH1423348.1"/>
    </source>
</evidence>
<reference evidence="1 2" key="1">
    <citation type="submission" date="2022-01" db="EMBL/GenBank/DDBJ databases">
        <authorList>
            <person name="Xiong W."/>
            <person name="Schranz E."/>
        </authorList>
    </citation>
    <scope>NUCLEOTIDE SEQUENCE [LARGE SCALE GENOMIC DNA]</scope>
</reference>
<comment type="caution">
    <text evidence="1">The sequence shown here is derived from an EMBL/GenBank/DDBJ whole genome shotgun (WGS) entry which is preliminary data.</text>
</comment>
<protein>
    <submittedName>
        <fullName evidence="1">Uncharacterized protein</fullName>
    </submittedName>
</protein>
<name>A0AAU9MFH3_9ASTR</name>
<dbReference type="Proteomes" id="UP001157418">
    <property type="component" value="Unassembled WGS sequence"/>
</dbReference>
<accession>A0AAU9MFH3</accession>
<dbReference type="AlphaFoldDB" id="A0AAU9MFH3"/>
<sequence length="187" mass="20638">MQESIKKLYYCEPGKPLISGITAIVNDEDYGGFIFHAYGTDGKICMYVDHDGKGMDDWFGFDVEEEDGNNVCIDGDKNEDEIGNLTGVDPDFNEDIVTMNRTKGDDFLNKLCGEEEDGNDNNIDDDVGREDDANAVLSMLIASLQSQGGHGSSSRRFPTRRRLNGRSEEADIALVISIECRVSGGRH</sequence>
<proteinExistence type="predicted"/>
<gene>
    <name evidence="1" type="ORF">LVIROSA_LOCUS10629</name>
</gene>
<evidence type="ECO:0000313" key="2">
    <source>
        <dbReference type="Proteomes" id="UP001157418"/>
    </source>
</evidence>